<accession>A0A975R186</accession>
<reference evidence="2 3" key="1">
    <citation type="submission" date="2021-05" db="EMBL/GenBank/DDBJ databases">
        <title>Novel species in genus Arthrobacter.</title>
        <authorList>
            <person name="Zhang G."/>
        </authorList>
    </citation>
    <scope>NUCLEOTIDE SEQUENCE [LARGE SCALE GENOMIC DNA]</scope>
    <source>
        <strain evidence="3">zg-ZUI227</strain>
    </source>
</reference>
<evidence type="ECO:0000313" key="2">
    <source>
        <dbReference type="EMBL" id="QWC11012.1"/>
    </source>
</evidence>
<dbReference type="AlphaFoldDB" id="A0A975R186"/>
<evidence type="ECO:0000256" key="1">
    <source>
        <dbReference type="SAM" id="Phobius"/>
    </source>
</evidence>
<dbReference type="RefSeq" id="WP_210230443.1">
    <property type="nucleotide sequence ID" value="NZ_CP076022.1"/>
</dbReference>
<feature type="transmembrane region" description="Helical" evidence="1">
    <location>
        <begin position="12"/>
        <end position="31"/>
    </location>
</feature>
<keyword evidence="1" id="KW-0472">Membrane</keyword>
<organism evidence="2 3">
    <name type="scientific">Arthrobacter jiangjiafuii</name>
    <dbReference type="NCBI Taxonomy" id="2817475"/>
    <lineage>
        <taxon>Bacteria</taxon>
        <taxon>Bacillati</taxon>
        <taxon>Actinomycetota</taxon>
        <taxon>Actinomycetes</taxon>
        <taxon>Micrococcales</taxon>
        <taxon>Micrococcaceae</taxon>
        <taxon>Arthrobacter</taxon>
    </lineage>
</organism>
<gene>
    <name evidence="2" type="ORF">KKR91_05290</name>
</gene>
<keyword evidence="1" id="KW-0812">Transmembrane</keyword>
<dbReference type="KEGG" id="ajg:KKR91_05290"/>
<sequence length="181" mass="19931">MREWIWRHRAVVFPLAALLATAAVLLILRANGTPWQMAVFFTLFNSLWWFGLLYLYLRRDQTRKSALEKQGTLVYLRYPGSQPGSLQDRWAGGIAASRPGKILFQEVMSGTDVTLGSPTEIDVLDRAGPPRPVTGDVAHQLPPGLKVLTFAMVHGTVEIAAEPLALATLEQHVLQSGPMAS</sequence>
<dbReference type="Proteomes" id="UP000676885">
    <property type="component" value="Chromosome"/>
</dbReference>
<proteinExistence type="predicted"/>
<dbReference type="EMBL" id="CP076022">
    <property type="protein sequence ID" value="QWC11012.1"/>
    <property type="molecule type" value="Genomic_DNA"/>
</dbReference>
<feature type="transmembrane region" description="Helical" evidence="1">
    <location>
        <begin position="37"/>
        <end position="57"/>
    </location>
</feature>
<name>A0A975R186_9MICC</name>
<keyword evidence="3" id="KW-1185">Reference proteome</keyword>
<evidence type="ECO:0000313" key="3">
    <source>
        <dbReference type="Proteomes" id="UP000676885"/>
    </source>
</evidence>
<protein>
    <submittedName>
        <fullName evidence="2">Uncharacterized protein</fullName>
    </submittedName>
</protein>
<keyword evidence="1" id="KW-1133">Transmembrane helix</keyword>